<accession>A0A4Q7S939</accession>
<dbReference type="AlphaFoldDB" id="A0A4Q7S939"/>
<gene>
    <name evidence="4" type="ORF">EV147_1513</name>
</gene>
<name>A0A4Q7S939_9BURK</name>
<dbReference type="EMBL" id="SGXM01000001">
    <property type="protein sequence ID" value="RZT42477.1"/>
    <property type="molecule type" value="Genomic_DNA"/>
</dbReference>
<dbReference type="Pfam" id="PF01075">
    <property type="entry name" value="Glyco_transf_9"/>
    <property type="match status" value="1"/>
</dbReference>
<dbReference type="GO" id="GO:0008713">
    <property type="term" value="F:ADP-heptose-lipopolysaccharide heptosyltransferase activity"/>
    <property type="evidence" value="ECO:0007669"/>
    <property type="project" value="TreeGrafter"/>
</dbReference>
<dbReference type="PANTHER" id="PTHR30160">
    <property type="entry name" value="TETRAACYLDISACCHARIDE 4'-KINASE-RELATED"/>
    <property type="match status" value="1"/>
</dbReference>
<evidence type="ECO:0000256" key="1">
    <source>
        <dbReference type="ARBA" id="ARBA00022676"/>
    </source>
</evidence>
<dbReference type="InterPro" id="IPR051199">
    <property type="entry name" value="LPS_LOS_Heptosyltrfase"/>
</dbReference>
<keyword evidence="5" id="KW-1185">Reference proteome</keyword>
<keyword evidence="2 4" id="KW-0808">Transferase</keyword>
<dbReference type="PANTHER" id="PTHR30160:SF1">
    <property type="entry name" value="LIPOPOLYSACCHARIDE 1,2-N-ACETYLGLUCOSAMINETRANSFERASE-RELATED"/>
    <property type="match status" value="1"/>
</dbReference>
<dbReference type="GO" id="GO:0009244">
    <property type="term" value="P:lipopolysaccharide core region biosynthetic process"/>
    <property type="evidence" value="ECO:0007669"/>
    <property type="project" value="TreeGrafter"/>
</dbReference>
<dbReference type="Proteomes" id="UP000291078">
    <property type="component" value="Unassembled WGS sequence"/>
</dbReference>
<sequence length="351" mass="37841">MAATAKRRIAVFRALQLGDMLVAVPALAALRRGEPGAQITLVGLPWAHDFARRYASLLDDFLAFPGAPGLPEQADGGDAALQRFFETARARQFDLAIQLHGSGTLTNQIVSRLGARRVGGFFPGGAARPAAPGLWVPWPGGNEISRLLALTEALGYPSADTRLSFPLQEHDAESWRRLAAEFGLRDGEFVCIHPGARMLSRRWPVERFADVARQLQRRWRVVVTGAPDEAALDARLCALIGGPVVNLCGRTSLGAMAALVAHARLLLCNDTGASHIAAAVRTPSVVVSCGSDSGRWAPLDHTLHRVLAYHPPCRPCAWQSCPYGHECALRIEADTVAETATQLAERPFHHA</sequence>
<keyword evidence="1" id="KW-0328">Glycosyltransferase</keyword>
<dbReference type="SUPFAM" id="SSF53756">
    <property type="entry name" value="UDP-Glycosyltransferase/glycogen phosphorylase"/>
    <property type="match status" value="1"/>
</dbReference>
<dbReference type="InterPro" id="IPR002201">
    <property type="entry name" value="Glyco_trans_9"/>
</dbReference>
<comment type="caution">
    <text evidence="4">The sequence shown here is derived from an EMBL/GenBank/DDBJ whole genome shotgun (WGS) entry which is preliminary data.</text>
</comment>
<proteinExistence type="predicted"/>
<evidence type="ECO:0000256" key="3">
    <source>
        <dbReference type="SAM" id="SignalP"/>
    </source>
</evidence>
<dbReference type="Gene3D" id="3.40.50.2000">
    <property type="entry name" value="Glycogen Phosphorylase B"/>
    <property type="match status" value="2"/>
</dbReference>
<dbReference type="OrthoDB" id="9807356at2"/>
<keyword evidence="3" id="KW-0732">Signal</keyword>
<dbReference type="GO" id="GO:0005829">
    <property type="term" value="C:cytosol"/>
    <property type="evidence" value="ECO:0007669"/>
    <property type="project" value="TreeGrafter"/>
</dbReference>
<evidence type="ECO:0000313" key="4">
    <source>
        <dbReference type="EMBL" id="RZT42477.1"/>
    </source>
</evidence>
<dbReference type="CDD" id="cd03789">
    <property type="entry name" value="GT9_LPS_heptosyltransferase"/>
    <property type="match status" value="1"/>
</dbReference>
<dbReference type="RefSeq" id="WP_130390466.1">
    <property type="nucleotide sequence ID" value="NZ_SGXM01000001.1"/>
</dbReference>
<organism evidence="4 5">
    <name type="scientific">Cupriavidus agavae</name>
    <dbReference type="NCBI Taxonomy" id="1001822"/>
    <lineage>
        <taxon>Bacteria</taxon>
        <taxon>Pseudomonadati</taxon>
        <taxon>Pseudomonadota</taxon>
        <taxon>Betaproteobacteria</taxon>
        <taxon>Burkholderiales</taxon>
        <taxon>Burkholderiaceae</taxon>
        <taxon>Cupriavidus</taxon>
    </lineage>
</organism>
<protein>
    <submittedName>
        <fullName evidence="4">ADP-heptose:LPS heptosyltransferase</fullName>
    </submittedName>
</protein>
<evidence type="ECO:0000256" key="2">
    <source>
        <dbReference type="ARBA" id="ARBA00022679"/>
    </source>
</evidence>
<reference evidence="4 5" key="1">
    <citation type="journal article" date="2015" name="Stand. Genomic Sci.">
        <title>Genomic Encyclopedia of Bacterial and Archaeal Type Strains, Phase III: the genomes of soil and plant-associated and newly described type strains.</title>
        <authorList>
            <person name="Whitman W.B."/>
            <person name="Woyke T."/>
            <person name="Klenk H.P."/>
            <person name="Zhou Y."/>
            <person name="Lilburn T.G."/>
            <person name="Beck B.J."/>
            <person name="De Vos P."/>
            <person name="Vandamme P."/>
            <person name="Eisen J.A."/>
            <person name="Garrity G."/>
            <person name="Hugenholtz P."/>
            <person name="Kyrpides N.C."/>
        </authorList>
    </citation>
    <scope>NUCLEOTIDE SEQUENCE [LARGE SCALE GENOMIC DNA]</scope>
    <source>
        <strain evidence="4 5">ASC-9842</strain>
    </source>
</reference>
<feature type="chain" id="PRO_5020307193" evidence="3">
    <location>
        <begin position="29"/>
        <end position="351"/>
    </location>
</feature>
<evidence type="ECO:0000313" key="5">
    <source>
        <dbReference type="Proteomes" id="UP000291078"/>
    </source>
</evidence>
<feature type="signal peptide" evidence="3">
    <location>
        <begin position="1"/>
        <end position="28"/>
    </location>
</feature>